<evidence type="ECO:0000313" key="2">
    <source>
        <dbReference type="Proteomes" id="UP001283361"/>
    </source>
</evidence>
<comment type="caution">
    <text evidence="1">The sequence shown here is derived from an EMBL/GenBank/DDBJ whole genome shotgun (WGS) entry which is preliminary data.</text>
</comment>
<keyword evidence="2" id="KW-1185">Reference proteome</keyword>
<accession>A0AAE0Z7V5</accession>
<dbReference type="EMBL" id="JAWDGP010004445">
    <property type="protein sequence ID" value="KAK3764330.1"/>
    <property type="molecule type" value="Genomic_DNA"/>
</dbReference>
<name>A0AAE0Z7V5_9GAST</name>
<protein>
    <submittedName>
        <fullName evidence="1">Uncharacterized protein</fullName>
    </submittedName>
</protein>
<organism evidence="1 2">
    <name type="scientific">Elysia crispata</name>
    <name type="common">lettuce slug</name>
    <dbReference type="NCBI Taxonomy" id="231223"/>
    <lineage>
        <taxon>Eukaryota</taxon>
        <taxon>Metazoa</taxon>
        <taxon>Spiralia</taxon>
        <taxon>Lophotrochozoa</taxon>
        <taxon>Mollusca</taxon>
        <taxon>Gastropoda</taxon>
        <taxon>Heterobranchia</taxon>
        <taxon>Euthyneura</taxon>
        <taxon>Panpulmonata</taxon>
        <taxon>Sacoglossa</taxon>
        <taxon>Placobranchoidea</taxon>
        <taxon>Plakobranchidae</taxon>
        <taxon>Elysia</taxon>
    </lineage>
</organism>
<proteinExistence type="predicted"/>
<gene>
    <name evidence="1" type="ORF">RRG08_000055</name>
</gene>
<reference evidence="1" key="1">
    <citation type="journal article" date="2023" name="G3 (Bethesda)">
        <title>A reference genome for the long-term kleptoplast-retaining sea slug Elysia crispata morphotype clarki.</title>
        <authorList>
            <person name="Eastman K.E."/>
            <person name="Pendleton A.L."/>
            <person name="Shaikh M.A."/>
            <person name="Suttiyut T."/>
            <person name="Ogas R."/>
            <person name="Tomko P."/>
            <person name="Gavelis G."/>
            <person name="Widhalm J.R."/>
            <person name="Wisecaver J.H."/>
        </authorList>
    </citation>
    <scope>NUCLEOTIDE SEQUENCE</scope>
    <source>
        <strain evidence="1">ECLA1</strain>
    </source>
</reference>
<evidence type="ECO:0000313" key="1">
    <source>
        <dbReference type="EMBL" id="KAK3764330.1"/>
    </source>
</evidence>
<sequence>MIRVGRCVKVSSKMNINDSENHSSVTGVALGRWGGILLLAGNAVREQGGTRGRPHVKNDKPKFKGKTGQRKRIKGCCGYEAREDQPASSLRVGIFQLFSLLAHYRIVLGAEYSAGTLVLDLAGTRLDLAGTLVLDLAGTRLDPPESCSACLASRAADGTLLTPGSAQSAVLERAFRAVRSTSAPAARPVHRC</sequence>
<dbReference type="AlphaFoldDB" id="A0AAE0Z7V5"/>
<dbReference type="Proteomes" id="UP001283361">
    <property type="component" value="Unassembled WGS sequence"/>
</dbReference>